<dbReference type="InterPro" id="IPR003593">
    <property type="entry name" value="AAA+_ATPase"/>
</dbReference>
<dbReference type="PANTHER" id="PTHR43394">
    <property type="entry name" value="ATP-DEPENDENT PERMEASE MDL1, MITOCHONDRIAL"/>
    <property type="match status" value="1"/>
</dbReference>
<dbReference type="GO" id="GO:0015421">
    <property type="term" value="F:ABC-type oligopeptide transporter activity"/>
    <property type="evidence" value="ECO:0007669"/>
    <property type="project" value="TreeGrafter"/>
</dbReference>
<feature type="domain" description="ABC transmembrane type-1" evidence="10">
    <location>
        <begin position="181"/>
        <end position="460"/>
    </location>
</feature>
<dbReference type="RefSeq" id="WP_077451276.1">
    <property type="nucleotide sequence ID" value="NZ_FUGE01000149.1"/>
</dbReference>
<evidence type="ECO:0000313" key="11">
    <source>
        <dbReference type="EMBL" id="SJM72097.1"/>
    </source>
</evidence>
<dbReference type="InterPro" id="IPR017750">
    <property type="entry name" value="ATPase_T1SS"/>
</dbReference>
<dbReference type="InterPro" id="IPR027417">
    <property type="entry name" value="P-loop_NTPase"/>
</dbReference>
<feature type="transmembrane region" description="Helical" evidence="8">
    <location>
        <begin position="177"/>
        <end position="201"/>
    </location>
</feature>
<dbReference type="NCBIfam" id="TIGR03375">
    <property type="entry name" value="type_I_sec_LssB"/>
    <property type="match status" value="1"/>
</dbReference>
<dbReference type="InterPro" id="IPR036640">
    <property type="entry name" value="ABC1_TM_sf"/>
</dbReference>
<dbReference type="PANTHER" id="PTHR43394:SF1">
    <property type="entry name" value="ATP-BINDING CASSETTE SUB-FAMILY B MEMBER 10, MITOCHONDRIAL"/>
    <property type="match status" value="1"/>
</dbReference>
<feature type="compositionally biased region" description="Polar residues" evidence="7">
    <location>
        <begin position="776"/>
        <end position="806"/>
    </location>
</feature>
<gene>
    <name evidence="11" type="primary">apxIB</name>
    <name evidence="11" type="ORF">A1232T_01542</name>
</gene>
<evidence type="ECO:0000256" key="5">
    <source>
        <dbReference type="ARBA" id="ARBA00022989"/>
    </source>
</evidence>
<proteinExistence type="predicted"/>
<dbReference type="GO" id="GO:0005886">
    <property type="term" value="C:plasma membrane"/>
    <property type="evidence" value="ECO:0007669"/>
    <property type="project" value="UniProtKB-SubCell"/>
</dbReference>
<keyword evidence="12" id="KW-1185">Reference proteome</keyword>
<feature type="transmembrane region" description="Helical" evidence="8">
    <location>
        <begin position="287"/>
        <end position="312"/>
    </location>
</feature>
<feature type="domain" description="ABC transporter" evidence="9">
    <location>
        <begin position="494"/>
        <end position="730"/>
    </location>
</feature>
<dbReference type="AlphaFoldDB" id="A0A1R4GV63"/>
<dbReference type="PROSITE" id="PS50929">
    <property type="entry name" value="ABC_TM1F"/>
    <property type="match status" value="1"/>
</dbReference>
<dbReference type="STRING" id="1945521.A1232T_01542"/>
<evidence type="ECO:0000256" key="1">
    <source>
        <dbReference type="ARBA" id="ARBA00004651"/>
    </source>
</evidence>
<feature type="region of interest" description="Disordered" evidence="7">
    <location>
        <begin position="1"/>
        <end position="27"/>
    </location>
</feature>
<keyword evidence="4 11" id="KW-0067">ATP-binding</keyword>
<dbReference type="Proteomes" id="UP000188357">
    <property type="component" value="Unassembled WGS sequence"/>
</dbReference>
<dbReference type="Pfam" id="PF00005">
    <property type="entry name" value="ABC_tran"/>
    <property type="match status" value="1"/>
</dbReference>
<dbReference type="Gene3D" id="3.40.50.300">
    <property type="entry name" value="P-loop containing nucleotide triphosphate hydrolases"/>
    <property type="match status" value="1"/>
</dbReference>
<dbReference type="GO" id="GO:0005524">
    <property type="term" value="F:ATP binding"/>
    <property type="evidence" value="ECO:0007669"/>
    <property type="project" value="UniProtKB-KW"/>
</dbReference>
<feature type="transmembrane region" description="Helical" evidence="8">
    <location>
        <begin position="213"/>
        <end position="232"/>
    </location>
</feature>
<dbReference type="GO" id="GO:0016887">
    <property type="term" value="F:ATP hydrolysis activity"/>
    <property type="evidence" value="ECO:0007669"/>
    <property type="project" value="InterPro"/>
</dbReference>
<dbReference type="InterPro" id="IPR011527">
    <property type="entry name" value="ABC1_TM_dom"/>
</dbReference>
<dbReference type="Pfam" id="PF00664">
    <property type="entry name" value="ABC_membrane"/>
    <property type="match status" value="1"/>
</dbReference>
<sequence>MSTNQYRSDNLETDNTGSHHELLPSSPEVSISQSLADALRHLLSQQGYPVDNIRLQDVIRKHNNPKAEEQGRGINTLRGFVGVLRGLGIEESPEILQQPDAAFLPLLAYHAHYGWGIIDGKSPQGAWNLRQEAQTRPVTLDDLKLVMRLRLKEDHIKKKNATFTELLRKDLFNYKGVVVEAVIASFLINFLALAVSLFSMQVYDRVIPTRSEYTLIILASGVALIIIFEAFMKFARSKIMDKVVVGLDQYLSREVFQRLLKVRIDQMPGSVGSMAAQLRGYEQVRSFFTASTLFGLVDLPMTIIFITLIAYIASPLVALVPIIAAIIAIAMGLSARKKIDAIAAEGASASYYKTGLLVETVEGVETIKAGAGSWKFLSRWLDVMNVTIKNDLDMKHANDNLSYFAQMLQQASYVGIVITGSFVVMRGDMTMGGLIASSILGGRVLAPVMSIPNLLVQYSHAKAAKGMIESIFALEQDNHGVNYPLSPTKIKGHYQVDDMVFNYAGNDRPAVTIKKLVIQPGERIAILGPIGSGKSTLLKLLSGLYAPTSGRILIDGLDIQQISRESLSEQIGYLQQDHRLFQGTLRENLLIGMPAPNDDVLHDALQKTGLINLVSNHSSGLDLPISEGGRGLSGGQKQLVAFTRLLLTKPSVFLIDEPTASMDNRQEQRCIQVLRNELQHGQTLVVSTHKTALLDLVDRIIIMDNHQIVMDGAKEAVLKQLIQNEQAKRQGGPTRVTQQDAPRAAIKASPQAPKPQGPQHPQAPNDNPGDGARGQGDQNELSSNGQPQSTTQNRDSSAQSKIQGNDQGEVAGIAKSKIIIKPPSERSSTDSQATDSVNGNNRGARETQATTNDTAASQPQPSTEAKHNTIIINPTSEEK</sequence>
<evidence type="ECO:0000256" key="7">
    <source>
        <dbReference type="SAM" id="MobiDB-lite"/>
    </source>
</evidence>
<feature type="compositionally biased region" description="Polar residues" evidence="7">
    <location>
        <begin position="829"/>
        <end position="863"/>
    </location>
</feature>
<comment type="subcellular location">
    <subcellularLocation>
        <location evidence="1">Cell membrane</location>
        <topology evidence="1">Multi-pass membrane protein</topology>
    </subcellularLocation>
</comment>
<evidence type="ECO:0000256" key="3">
    <source>
        <dbReference type="ARBA" id="ARBA00022741"/>
    </source>
</evidence>
<name>A0A1R4GV63_9GAMM</name>
<reference evidence="11 12" key="1">
    <citation type="submission" date="2017-02" db="EMBL/GenBank/DDBJ databases">
        <authorList>
            <person name="Peterson S.W."/>
        </authorList>
    </citation>
    <scope>NUCLEOTIDE SEQUENCE [LARGE SCALE GENOMIC DNA]</scope>
    <source>
        <strain evidence="11">Psychrobacter_piechaudii</strain>
    </source>
</reference>
<evidence type="ECO:0000259" key="10">
    <source>
        <dbReference type="PROSITE" id="PS50929"/>
    </source>
</evidence>
<dbReference type="SUPFAM" id="SSF52540">
    <property type="entry name" value="P-loop containing nucleoside triphosphate hydrolases"/>
    <property type="match status" value="1"/>
</dbReference>
<protein>
    <submittedName>
        <fullName evidence="11">Toxin RTX-I translocation ATP-binding protein</fullName>
    </submittedName>
</protein>
<evidence type="ECO:0000256" key="6">
    <source>
        <dbReference type="ARBA" id="ARBA00023136"/>
    </source>
</evidence>
<feature type="transmembrane region" description="Helical" evidence="8">
    <location>
        <begin position="318"/>
        <end position="335"/>
    </location>
</feature>
<dbReference type="EMBL" id="FUGE01000149">
    <property type="protein sequence ID" value="SJM72097.1"/>
    <property type="molecule type" value="Genomic_DNA"/>
</dbReference>
<feature type="compositionally biased region" description="Polar residues" evidence="7">
    <location>
        <begin position="870"/>
        <end position="879"/>
    </location>
</feature>
<organism evidence="11 12">
    <name type="scientific">Psychrobacter piechaudii</name>
    <dbReference type="NCBI Taxonomy" id="1945521"/>
    <lineage>
        <taxon>Bacteria</taxon>
        <taxon>Pseudomonadati</taxon>
        <taxon>Pseudomonadota</taxon>
        <taxon>Gammaproteobacteria</taxon>
        <taxon>Moraxellales</taxon>
        <taxon>Moraxellaceae</taxon>
        <taxon>Psychrobacter</taxon>
    </lineage>
</organism>
<evidence type="ECO:0000313" key="12">
    <source>
        <dbReference type="Proteomes" id="UP000188357"/>
    </source>
</evidence>
<evidence type="ECO:0000256" key="8">
    <source>
        <dbReference type="SAM" id="Phobius"/>
    </source>
</evidence>
<keyword evidence="6 8" id="KW-0472">Membrane</keyword>
<evidence type="ECO:0000259" key="9">
    <source>
        <dbReference type="PROSITE" id="PS50893"/>
    </source>
</evidence>
<feature type="compositionally biased region" description="Polar residues" evidence="7">
    <location>
        <begin position="1"/>
        <end position="16"/>
    </location>
</feature>
<dbReference type="SUPFAM" id="SSF90123">
    <property type="entry name" value="ABC transporter transmembrane region"/>
    <property type="match status" value="1"/>
</dbReference>
<dbReference type="InterPro" id="IPR003439">
    <property type="entry name" value="ABC_transporter-like_ATP-bd"/>
</dbReference>
<dbReference type="InterPro" id="IPR039421">
    <property type="entry name" value="Type_1_exporter"/>
</dbReference>
<keyword evidence="5 8" id="KW-1133">Transmembrane helix</keyword>
<evidence type="ECO:0000256" key="4">
    <source>
        <dbReference type="ARBA" id="ARBA00022840"/>
    </source>
</evidence>
<feature type="region of interest" description="Disordered" evidence="7">
    <location>
        <begin position="727"/>
        <end position="879"/>
    </location>
</feature>
<evidence type="ECO:0000256" key="2">
    <source>
        <dbReference type="ARBA" id="ARBA00022692"/>
    </source>
</evidence>
<dbReference type="SMART" id="SM00382">
    <property type="entry name" value="AAA"/>
    <property type="match status" value="1"/>
</dbReference>
<accession>A0A1R4GV63</accession>
<dbReference type="Gene3D" id="1.20.1560.10">
    <property type="entry name" value="ABC transporter type 1, transmembrane domain"/>
    <property type="match status" value="1"/>
</dbReference>
<dbReference type="PROSITE" id="PS50893">
    <property type="entry name" value="ABC_TRANSPORTER_2"/>
    <property type="match status" value="1"/>
</dbReference>
<dbReference type="OrthoDB" id="9787557at2"/>
<keyword evidence="3" id="KW-0547">Nucleotide-binding</keyword>
<keyword evidence="2 8" id="KW-0812">Transmembrane</keyword>